<name>A0A6B8RVY4_9BACL</name>
<dbReference type="EMBL" id="CP034235">
    <property type="protein sequence ID" value="QGQ99944.1"/>
    <property type="molecule type" value="Genomic_DNA"/>
</dbReference>
<evidence type="ECO:0000313" key="3">
    <source>
        <dbReference type="Proteomes" id="UP000426246"/>
    </source>
</evidence>
<dbReference type="Proteomes" id="UP000426246">
    <property type="component" value="Chromosome"/>
</dbReference>
<protein>
    <recommendedName>
        <fullName evidence="1">SLH domain-containing protein</fullName>
    </recommendedName>
</protein>
<dbReference type="PROSITE" id="PS51272">
    <property type="entry name" value="SLH"/>
    <property type="match status" value="1"/>
</dbReference>
<dbReference type="InterPro" id="IPR001119">
    <property type="entry name" value="SLH_dom"/>
</dbReference>
<feature type="domain" description="SLH" evidence="1">
    <location>
        <begin position="22"/>
        <end position="82"/>
    </location>
</feature>
<accession>A0A6B8RVY4</accession>
<evidence type="ECO:0000313" key="2">
    <source>
        <dbReference type="EMBL" id="QGQ99944.1"/>
    </source>
</evidence>
<reference evidence="3" key="1">
    <citation type="submission" date="2018-11" db="EMBL/GenBank/DDBJ databases">
        <title>Complete genome sequence of Paenibacillus sp. ML311-T8.</title>
        <authorList>
            <person name="Nam Y.-D."/>
            <person name="Kang J."/>
            <person name="Chung W.-H."/>
            <person name="Park Y.S."/>
        </authorList>
    </citation>
    <scope>NUCLEOTIDE SEQUENCE [LARGE SCALE GENOMIC DNA]</scope>
    <source>
        <strain evidence="3">ML311-T8</strain>
    </source>
</reference>
<dbReference type="KEGG" id="ppsc:EHS13_03825"/>
<sequence>MTVMLARAIKLLHITKTSGTPAKPYGDVAQFSQYAQESIQTVTDTELMQGVEQQGQFFFHPNLPTTREAAAKVLYQLIKATK</sequence>
<proteinExistence type="predicted"/>
<organism evidence="2 3">
    <name type="scientific">Paenibacillus psychroresistens</name>
    <dbReference type="NCBI Taxonomy" id="1778678"/>
    <lineage>
        <taxon>Bacteria</taxon>
        <taxon>Bacillati</taxon>
        <taxon>Bacillota</taxon>
        <taxon>Bacilli</taxon>
        <taxon>Bacillales</taxon>
        <taxon>Paenibacillaceae</taxon>
        <taxon>Paenibacillus</taxon>
    </lineage>
</organism>
<evidence type="ECO:0000259" key="1">
    <source>
        <dbReference type="PROSITE" id="PS51272"/>
    </source>
</evidence>
<keyword evidence="3" id="KW-1185">Reference proteome</keyword>
<dbReference type="Pfam" id="PF00395">
    <property type="entry name" value="SLH"/>
    <property type="match status" value="1"/>
</dbReference>
<dbReference type="AlphaFoldDB" id="A0A6B8RVY4"/>
<gene>
    <name evidence="2" type="ORF">EHS13_03825</name>
</gene>